<dbReference type="KEGG" id="seo:STM14_0649"/>
<reference evidence="1 2" key="1">
    <citation type="journal article" date="2010" name="J. Bacteriol.">
        <title>Short-term signatures of evolutionary change in the Salmonella enterica serovar typhimurium 14028 genome.</title>
        <authorList>
            <person name="Jarvik T."/>
            <person name="Smillie C."/>
            <person name="Groisman E.A."/>
            <person name="Ochman H."/>
        </authorList>
    </citation>
    <scope>NUCLEOTIDE SEQUENCE [LARGE SCALE GENOMIC DNA]</scope>
    <source>
        <strain evidence="2">14028s / SGSC 2262</strain>
    </source>
</reference>
<evidence type="ECO:0000313" key="2">
    <source>
        <dbReference type="Proteomes" id="UP000002695"/>
    </source>
</evidence>
<accession>A0A0F6AY42</accession>
<dbReference type="Proteomes" id="UP000002695">
    <property type="component" value="Chromosome"/>
</dbReference>
<sequence>MGFGHMRILACIGQLPESGLMHYGSVGFFFGTDGALRLLAKKPDGAFVTYDM</sequence>
<dbReference type="HOGENOM" id="CLU_3084504_0_0_6"/>
<protein>
    <submittedName>
        <fullName evidence="1">Uncharacterized protein</fullName>
    </submittedName>
</protein>
<name>A0A0F6AY42_SALT1</name>
<proteinExistence type="predicted"/>
<dbReference type="Gene3D" id="2.160.20.20">
    <property type="match status" value="1"/>
</dbReference>
<gene>
    <name evidence="1" type="ordered locus">STM14_0649</name>
</gene>
<keyword evidence="2" id="KW-1185">Reference proteome</keyword>
<dbReference type="EMBL" id="CP001363">
    <property type="protein sequence ID" value="ACY87164.1"/>
    <property type="molecule type" value="Genomic_DNA"/>
</dbReference>
<dbReference type="AlphaFoldDB" id="A0A0F6AY42"/>
<organism evidence="1 2">
    <name type="scientific">Salmonella typhimurium (strain 14028s / SGSC 2262)</name>
    <dbReference type="NCBI Taxonomy" id="588858"/>
    <lineage>
        <taxon>Bacteria</taxon>
        <taxon>Pseudomonadati</taxon>
        <taxon>Pseudomonadota</taxon>
        <taxon>Gammaproteobacteria</taxon>
        <taxon>Enterobacterales</taxon>
        <taxon>Enterobacteriaceae</taxon>
        <taxon>Salmonella</taxon>
    </lineage>
</organism>
<dbReference type="InterPro" id="IPR012332">
    <property type="entry name" value="Autotransporter_pectin_lyase_C"/>
</dbReference>
<evidence type="ECO:0000313" key="1">
    <source>
        <dbReference type="EMBL" id="ACY87164.1"/>
    </source>
</evidence>